<dbReference type="RefSeq" id="WP_103293624.1">
    <property type="nucleotide sequence ID" value="NZ_CP033924.1"/>
</dbReference>
<evidence type="ECO:0000313" key="1">
    <source>
        <dbReference type="EMBL" id="AZA83441.1"/>
    </source>
</evidence>
<proteinExistence type="predicted"/>
<dbReference type="Proteomes" id="UP000279972">
    <property type="component" value="Chromosome"/>
</dbReference>
<evidence type="ECO:0000313" key="4">
    <source>
        <dbReference type="Proteomes" id="UP000279972"/>
    </source>
</evidence>
<protein>
    <submittedName>
        <fullName evidence="2">Uncharacterized protein</fullName>
    </submittedName>
</protein>
<reference evidence="1 4" key="2">
    <citation type="submission" date="2018-11" db="EMBL/GenBank/DDBJ databases">
        <title>Proposal to divide the Flavobacteriaceae and reorganize its genera based on Amino Acid Identity values calculated from whole genome sequences.</title>
        <authorList>
            <person name="Nicholson A.C."/>
            <person name="Gulvik C.A."/>
            <person name="Whitney A.M."/>
            <person name="Humrighouse B.W."/>
            <person name="Bell M."/>
            <person name="Holmes B."/>
            <person name="Steigerwalt A.G."/>
            <person name="Villarma A."/>
            <person name="Sheth M."/>
            <person name="Batra D."/>
            <person name="Pryor J."/>
            <person name="Bernardet J.-F."/>
            <person name="Hugo C."/>
            <person name="Kampfer P."/>
            <person name="Newman J."/>
            <person name="McQuiston J.R."/>
        </authorList>
    </citation>
    <scope>NUCLEOTIDE SEQUENCE [LARGE SCALE GENOMIC DNA]</scope>
    <source>
        <strain evidence="1 4">KC_1864</strain>
    </source>
</reference>
<dbReference type="OrthoDB" id="9993245at2"/>
<organism evidence="2 3">
    <name type="scientific">Chryseobacterium lactis</name>
    <dbReference type="NCBI Taxonomy" id="1241981"/>
    <lineage>
        <taxon>Bacteria</taxon>
        <taxon>Pseudomonadati</taxon>
        <taxon>Bacteroidota</taxon>
        <taxon>Flavobacteriia</taxon>
        <taxon>Flavobacteriales</taxon>
        <taxon>Weeksellaceae</taxon>
        <taxon>Chryseobacterium group</taxon>
        <taxon>Chryseobacterium</taxon>
    </lineage>
</organism>
<dbReference type="Proteomes" id="UP000236262">
    <property type="component" value="Unassembled WGS sequence"/>
</dbReference>
<dbReference type="EMBL" id="PPEH01000011">
    <property type="protein sequence ID" value="PNW11598.1"/>
    <property type="molecule type" value="Genomic_DNA"/>
</dbReference>
<keyword evidence="4" id="KW-1185">Reference proteome</keyword>
<dbReference type="EMBL" id="CP033924">
    <property type="protein sequence ID" value="AZA83441.1"/>
    <property type="molecule type" value="Genomic_DNA"/>
</dbReference>
<name>A0A3G6RGB2_CHRLC</name>
<gene>
    <name evidence="2" type="ORF">C1637_21040</name>
    <name evidence="1" type="ORF">EG342_16820</name>
</gene>
<dbReference type="AlphaFoldDB" id="A0A3G6RGB2"/>
<dbReference type="KEGG" id="clac:EG342_16820"/>
<evidence type="ECO:0000313" key="3">
    <source>
        <dbReference type="Proteomes" id="UP000236262"/>
    </source>
</evidence>
<accession>A0A3G6RGB2</accession>
<evidence type="ECO:0000313" key="2">
    <source>
        <dbReference type="EMBL" id="PNW11598.1"/>
    </source>
</evidence>
<reference evidence="2 3" key="1">
    <citation type="submission" date="2018-01" db="EMBL/GenBank/DDBJ databases">
        <title>Draft genome sequences of Chryseobacterium lactis NCTC11390, Chryseobacterium oncorhynchi 701B-08, and Chryseobacterium viscerum 687B-08.</title>
        <authorList>
            <person name="Jeong J.-J."/>
            <person name="Lee Y.J."/>
            <person name="Park B."/>
            <person name="Choi I.-G."/>
            <person name="Kim K.D."/>
        </authorList>
    </citation>
    <scope>NUCLEOTIDE SEQUENCE [LARGE SCALE GENOMIC DNA]</scope>
    <source>
        <strain evidence="2 3">NCTC11390</strain>
    </source>
</reference>
<sequence>MKQVKESMITFKIEMLVNIGNELSNYGMELSNSLTKLTNPFAEIADRLPNVLTMKLPFISTGTGGGNRHTSYGANLNLEFKPTMIVRLEIDTDS</sequence>